<gene>
    <name evidence="4" type="ORF">ACHAWO_004969</name>
</gene>
<proteinExistence type="predicted"/>
<feature type="compositionally biased region" description="Basic and acidic residues" evidence="1">
    <location>
        <begin position="821"/>
        <end position="836"/>
    </location>
</feature>
<feature type="signal peptide" evidence="3">
    <location>
        <begin position="1"/>
        <end position="19"/>
    </location>
</feature>
<evidence type="ECO:0000313" key="4">
    <source>
        <dbReference type="EMBL" id="KAL3791345.1"/>
    </source>
</evidence>
<protein>
    <submittedName>
        <fullName evidence="4">Uncharacterized protein</fullName>
    </submittedName>
</protein>
<keyword evidence="2" id="KW-0472">Membrane</keyword>
<keyword evidence="3" id="KW-0732">Signal</keyword>
<evidence type="ECO:0000256" key="1">
    <source>
        <dbReference type="SAM" id="MobiDB-lite"/>
    </source>
</evidence>
<feature type="compositionally biased region" description="Basic and acidic residues" evidence="1">
    <location>
        <begin position="859"/>
        <end position="870"/>
    </location>
</feature>
<feature type="compositionally biased region" description="Basic and acidic residues" evidence="1">
    <location>
        <begin position="894"/>
        <end position="903"/>
    </location>
</feature>
<reference evidence="4 5" key="1">
    <citation type="submission" date="2024-10" db="EMBL/GenBank/DDBJ databases">
        <title>Updated reference genomes for cyclostephanoid diatoms.</title>
        <authorList>
            <person name="Roberts W.R."/>
            <person name="Alverson A.J."/>
        </authorList>
    </citation>
    <scope>NUCLEOTIDE SEQUENCE [LARGE SCALE GENOMIC DNA]</scope>
    <source>
        <strain evidence="4 5">AJA010-31</strain>
    </source>
</reference>
<evidence type="ECO:0000256" key="2">
    <source>
        <dbReference type="SAM" id="Phobius"/>
    </source>
</evidence>
<dbReference type="EMBL" id="JALLPJ020000466">
    <property type="protein sequence ID" value="KAL3791345.1"/>
    <property type="molecule type" value="Genomic_DNA"/>
</dbReference>
<dbReference type="Proteomes" id="UP001530400">
    <property type="component" value="Unassembled WGS sequence"/>
</dbReference>
<feature type="compositionally biased region" description="Low complexity" evidence="1">
    <location>
        <begin position="391"/>
        <end position="412"/>
    </location>
</feature>
<accession>A0ABD3PTK5</accession>
<keyword evidence="2" id="KW-1133">Transmembrane helix</keyword>
<feature type="transmembrane region" description="Helical" evidence="2">
    <location>
        <begin position="616"/>
        <end position="640"/>
    </location>
</feature>
<feature type="region of interest" description="Disordered" evidence="1">
    <location>
        <begin position="812"/>
        <end position="903"/>
    </location>
</feature>
<feature type="chain" id="PRO_5044895160" evidence="3">
    <location>
        <begin position="20"/>
        <end position="928"/>
    </location>
</feature>
<keyword evidence="2" id="KW-0812">Transmembrane</keyword>
<sequence>MVAKSILVVTSLELIQAAANSFRNLEENPLDHYCGTSWPNAAAVCSLPCPNGNDEECSSLGSNFECFGYTGCNYKFTSEGGNATGEFAVVEEASGGSNDDVVAANKFCGATRLDAMQTCNVPCGIDDSCPSGQSCQLATNCNAPLMKLQSSMLVTLTGPDRVMESQDTDVFSGAMNEIISQAAGEKGIKLDSIDVGDQVLADRRTLYDRIGQRYLSDYRPPPYLDLDVITEDSINSQGSRLISTLKERGSRSGRAFFERVTGVEAVAREDATQKISLGDAADRSIVAETSDLEIWDGEGVLSLNLPDPTDPMASVFFRYPRQFLGSIYYDRLPCKPFTAYGKIEELPCPDLPTQSPTLPQPSLSHVTNAPVAPVTPVPFVGTRAPQNPTDSPTVSSTLSASPSLAPSTTYPTGSPIVPMRASIAVNLRNVPSRPMSVRENDKFIEILTTLLNKHVESQMAIKGIDIWHQHQVFVDAAAKNYNSNTNAERPLGNLRHLISQEKKEQIIEFKKHQKELQVPQTAAMQVTLIIKVTFSFIPQELRAKLAVVTIQKNESEFIAMLQDQSAFYTYFKPLDGISCNVVHDLTIPPTSQPTTHAHFLASQQQVSLNDDCGLEFGALVGIIIGLLWLFLTGCSILCLLRERTAMKEQYDLEDLLKHERSSPLNETVSSETSFPMCCDDQETVNAELNILERKKQGMGASKATVSGYRSKSPLSTKTKSVYTRSLSGEPLCESYRKHVKARVGISQSSHASRVQPYSDRSVAKVTKNLDRIGRSNYDEPLHVKVMKNLDRCASMPSDRSAKTNSVMKNLDCCASMPSSKDQVKKKDIDRSERRNANDPMSCAKVKKNLDRCASMPSDRSARTHSHEHMHSGTLTKNLDRCASMPSAKAQAKQKNLDRSERSNAIDHMPCAKVKKNLDRCASMPSTKV</sequence>
<comment type="caution">
    <text evidence="4">The sequence shown here is derived from an EMBL/GenBank/DDBJ whole genome shotgun (WGS) entry which is preliminary data.</text>
</comment>
<dbReference type="AlphaFoldDB" id="A0ABD3PTK5"/>
<evidence type="ECO:0000256" key="3">
    <source>
        <dbReference type="SAM" id="SignalP"/>
    </source>
</evidence>
<evidence type="ECO:0000313" key="5">
    <source>
        <dbReference type="Proteomes" id="UP001530400"/>
    </source>
</evidence>
<feature type="region of interest" description="Disordered" evidence="1">
    <location>
        <begin position="379"/>
        <end position="412"/>
    </location>
</feature>
<name>A0ABD3PTK5_9STRA</name>
<keyword evidence="5" id="KW-1185">Reference proteome</keyword>
<organism evidence="4 5">
    <name type="scientific">Cyclotella atomus</name>
    <dbReference type="NCBI Taxonomy" id="382360"/>
    <lineage>
        <taxon>Eukaryota</taxon>
        <taxon>Sar</taxon>
        <taxon>Stramenopiles</taxon>
        <taxon>Ochrophyta</taxon>
        <taxon>Bacillariophyta</taxon>
        <taxon>Coscinodiscophyceae</taxon>
        <taxon>Thalassiosirophycidae</taxon>
        <taxon>Stephanodiscales</taxon>
        <taxon>Stephanodiscaceae</taxon>
        <taxon>Cyclotella</taxon>
    </lineage>
</organism>